<name>A0ABS7T6B8_9GAMM</name>
<reference evidence="1 2" key="1">
    <citation type="submission" date="2021-09" db="EMBL/GenBank/DDBJ databases">
        <title>Lysobacter sp. 13A isolated from the river sediment.</title>
        <authorList>
            <person name="Liu H."/>
            <person name="Li S."/>
            <person name="Mao S."/>
        </authorList>
    </citation>
    <scope>NUCLEOTIDE SEQUENCE [LARGE SCALE GENOMIC DNA]</scope>
    <source>
        <strain evidence="1 2">13A</strain>
    </source>
</reference>
<evidence type="ECO:0000313" key="2">
    <source>
        <dbReference type="Proteomes" id="UP001430954"/>
    </source>
</evidence>
<protein>
    <submittedName>
        <fullName evidence="1">Uncharacterized protein</fullName>
    </submittedName>
</protein>
<dbReference type="EMBL" id="JAINZW010000003">
    <property type="protein sequence ID" value="MBZ4039427.1"/>
    <property type="molecule type" value="Genomic_DNA"/>
</dbReference>
<dbReference type="RefSeq" id="WP_223675888.1">
    <property type="nucleotide sequence ID" value="NZ_JAINZW010000003.1"/>
</dbReference>
<comment type="caution">
    <text evidence="1">The sequence shown here is derived from an EMBL/GenBank/DDBJ whole genome shotgun (WGS) entry which is preliminary data.</text>
</comment>
<gene>
    <name evidence="1" type="ORF">K6753_07755</name>
</gene>
<accession>A0ABS7T6B8</accession>
<proteinExistence type="predicted"/>
<keyword evidence="2" id="KW-1185">Reference proteome</keyword>
<dbReference type="Proteomes" id="UP001430954">
    <property type="component" value="Unassembled WGS sequence"/>
</dbReference>
<sequence length="95" mass="9857">MNTSVAATIHFTDRTSLTLRWPQMQAGDAATITSKVRQALEAGSLVAAVGNDLLVVPMQSVKYVYVTPAPSALPTTVILGASVEGGRNADDWAGG</sequence>
<organism evidence="1 2">
    <name type="scientific">Novilysobacter selenitireducens</name>
    <dbReference type="NCBI Taxonomy" id="2872639"/>
    <lineage>
        <taxon>Bacteria</taxon>
        <taxon>Pseudomonadati</taxon>
        <taxon>Pseudomonadota</taxon>
        <taxon>Gammaproteobacteria</taxon>
        <taxon>Lysobacterales</taxon>
        <taxon>Lysobacteraceae</taxon>
        <taxon>Novilysobacter</taxon>
    </lineage>
</organism>
<evidence type="ECO:0000313" key="1">
    <source>
        <dbReference type="EMBL" id="MBZ4039427.1"/>
    </source>
</evidence>